<dbReference type="HOGENOM" id="CLU_040406_1_0_0"/>
<evidence type="ECO:0000313" key="5">
    <source>
        <dbReference type="EMBL" id="ADW67969.1"/>
    </source>
</evidence>
<dbReference type="PaxDb" id="1198114-AciX9_0902"/>
<evidence type="ECO:0000313" key="6">
    <source>
        <dbReference type="Proteomes" id="UP000000343"/>
    </source>
</evidence>
<feature type="binding site" evidence="3">
    <location>
        <position position="276"/>
    </location>
    <ligand>
        <name>(3R)-3-methyl-D-ornithine</name>
        <dbReference type="ChEBI" id="CHEBI:64642"/>
    </ligand>
</feature>
<evidence type="ECO:0000256" key="2">
    <source>
        <dbReference type="ARBA" id="ARBA00022485"/>
    </source>
</evidence>
<gene>
    <name evidence="5" type="ordered locus">AciX9_0902</name>
</gene>
<dbReference type="OrthoDB" id="9802027at2"/>
<proteinExistence type="predicted"/>
<dbReference type="SUPFAM" id="SSF102114">
    <property type="entry name" value="Radical SAM enzymes"/>
    <property type="match status" value="1"/>
</dbReference>
<dbReference type="PANTHER" id="PTHR43076:SF1">
    <property type="entry name" value="LIPOYL SYNTHASE 2"/>
    <property type="match status" value="1"/>
</dbReference>
<dbReference type="InterPro" id="IPR058240">
    <property type="entry name" value="rSAM_sf"/>
</dbReference>
<dbReference type="AlphaFoldDB" id="E8X1Q0"/>
<dbReference type="Gene3D" id="3.20.20.70">
    <property type="entry name" value="Aldolase class I"/>
    <property type="match status" value="1"/>
</dbReference>
<keyword evidence="2" id="KW-0411">Iron-sulfur</keyword>
<evidence type="ECO:0000256" key="1">
    <source>
        <dbReference type="ARBA" id="ARBA00001966"/>
    </source>
</evidence>
<dbReference type="GO" id="GO:0044689">
    <property type="term" value="F:7,8-didemethyl-8-hydroxy-5-deazariboflavin synthase activity"/>
    <property type="evidence" value="ECO:0007669"/>
    <property type="project" value="TreeGrafter"/>
</dbReference>
<reference evidence="6" key="1">
    <citation type="submission" date="2011-01" db="EMBL/GenBank/DDBJ databases">
        <title>Complete sequence of chromosome of Acidobacterium sp. MP5ACTX9.</title>
        <authorList>
            <consortium name="US DOE Joint Genome Institute"/>
            <person name="Lucas S."/>
            <person name="Copeland A."/>
            <person name="Lapidus A."/>
            <person name="Cheng J.-F."/>
            <person name="Goodwin L."/>
            <person name="Pitluck S."/>
            <person name="Teshima H."/>
            <person name="Detter J.C."/>
            <person name="Han C."/>
            <person name="Tapia R."/>
            <person name="Land M."/>
            <person name="Hauser L."/>
            <person name="Kyrpides N."/>
            <person name="Ivanova N."/>
            <person name="Ovchinnikova G."/>
            <person name="Pagani I."/>
            <person name="Rawat S.R."/>
            <person name="Mannisto M."/>
            <person name="Haggblom M.M."/>
            <person name="Woyke T."/>
        </authorList>
    </citation>
    <scope>NUCLEOTIDE SEQUENCE [LARGE SCALE GENOMIC DNA]</scope>
    <source>
        <strain evidence="6">MP5ACTX9</strain>
    </source>
</reference>
<dbReference type="InterPro" id="IPR034405">
    <property type="entry name" value="F420"/>
</dbReference>
<keyword evidence="2" id="KW-0479">Metal-binding</keyword>
<dbReference type="EMBL" id="CP002480">
    <property type="protein sequence ID" value="ADW67969.1"/>
    <property type="molecule type" value="Genomic_DNA"/>
</dbReference>
<comment type="cofactor">
    <cofactor evidence="1">
        <name>[4Fe-4S] cluster</name>
        <dbReference type="ChEBI" id="CHEBI:49883"/>
    </cofactor>
</comment>
<dbReference type="Pfam" id="PF19288">
    <property type="entry name" value="CofH_C"/>
    <property type="match status" value="1"/>
</dbReference>
<accession>E8X1Q0</accession>
<dbReference type="PANTHER" id="PTHR43076">
    <property type="entry name" value="FO SYNTHASE (COFH)"/>
    <property type="match status" value="1"/>
</dbReference>
<dbReference type="Proteomes" id="UP000000343">
    <property type="component" value="Chromosome"/>
</dbReference>
<dbReference type="InterPro" id="IPR045567">
    <property type="entry name" value="CofH/MnqC-like_C"/>
</dbReference>
<evidence type="ECO:0000256" key="3">
    <source>
        <dbReference type="PIRSR" id="PIRSR004762-2"/>
    </source>
</evidence>
<dbReference type="eggNOG" id="COG1060">
    <property type="taxonomic scope" value="Bacteria"/>
</dbReference>
<sequence length="314" mass="34251">MGITAAQALDCFRSDDLIGIGMEADAVRRTLHPEGVVSYLIDRRIELKPTEDLLPALLNQARQAADTGATGLTLIDASPLGLPLETLEYLLTALRQHHPHLWLHGLDATKLLTLPEASDLPLLLTRLKDAGLDSITGEDAAILDDEAREILKSPLCESAEWLNFHRTAHQLGLRSSASMLFGFGETSEQRVAHLEALRTLQAETGGFSSFSLAAHLPTPQQRQQGLEEPTSVESLKTLAIARMVLDNIENIQTEASAHGLKVLQMALRFGSNDAGSVMSATGLGATEEELRRLIRDAGFRPVQRDTPYHTLFLT</sequence>
<dbReference type="InterPro" id="IPR013785">
    <property type="entry name" value="Aldolase_TIM"/>
</dbReference>
<dbReference type="PIRSF" id="PIRSF004762">
    <property type="entry name" value="CHP00423"/>
    <property type="match status" value="1"/>
</dbReference>
<keyword evidence="2" id="KW-0408">Iron</keyword>
<protein>
    <submittedName>
        <fullName evidence="5">Radical SAM domain protein</fullName>
    </submittedName>
</protein>
<dbReference type="RefSeq" id="WP_013579293.1">
    <property type="nucleotide sequence ID" value="NC_015064.1"/>
</dbReference>
<dbReference type="KEGG" id="acm:AciX9_0902"/>
<organism evidence="6">
    <name type="scientific">Granulicella tundricola (strain ATCC BAA-1859 / DSM 23138 / MP5ACTX9)</name>
    <dbReference type="NCBI Taxonomy" id="1198114"/>
    <lineage>
        <taxon>Bacteria</taxon>
        <taxon>Pseudomonadati</taxon>
        <taxon>Acidobacteriota</taxon>
        <taxon>Terriglobia</taxon>
        <taxon>Terriglobales</taxon>
        <taxon>Acidobacteriaceae</taxon>
        <taxon>Granulicella</taxon>
    </lineage>
</organism>
<keyword evidence="2" id="KW-0004">4Fe-4S</keyword>
<dbReference type="STRING" id="1198114.AciX9_0902"/>
<dbReference type="GO" id="GO:0051539">
    <property type="term" value="F:4 iron, 4 sulfur cluster binding"/>
    <property type="evidence" value="ECO:0007669"/>
    <property type="project" value="UniProtKB-KW"/>
</dbReference>
<keyword evidence="6" id="KW-1185">Reference proteome</keyword>
<feature type="domain" description="CofH/MqnC-like C-terminal" evidence="4">
    <location>
        <begin position="228"/>
        <end position="309"/>
    </location>
</feature>
<name>E8X1Q0_GRATM</name>
<evidence type="ECO:0000259" key="4">
    <source>
        <dbReference type="Pfam" id="PF19288"/>
    </source>
</evidence>